<feature type="region of interest" description="Disordered" evidence="2">
    <location>
        <begin position="92"/>
        <end position="111"/>
    </location>
</feature>
<reference evidence="3 4" key="1">
    <citation type="journal article" date="2018" name="Int. J. Syst. Evol. Microbiol.">
        <title>Mesosutterella multiformis gen. nov., sp. nov., a member of the family Sutterellaceae and Sutterella megalosphaeroides sp. nov., isolated from human faeces.</title>
        <authorList>
            <person name="Sakamoto M."/>
            <person name="Ikeyama N."/>
            <person name="Kunihiro T."/>
            <person name="Iino T."/>
            <person name="Yuki M."/>
            <person name="Ohkuma M."/>
        </authorList>
    </citation>
    <scope>NUCLEOTIDE SEQUENCE [LARGE SCALE GENOMIC DNA]</scope>
    <source>
        <strain evidence="3 4">4NBBH2</strain>
    </source>
</reference>
<dbReference type="InterPro" id="IPR005346">
    <property type="entry name" value="RnfH"/>
</dbReference>
<dbReference type="Proteomes" id="UP000266091">
    <property type="component" value="Unassembled WGS sequence"/>
</dbReference>
<dbReference type="Gene3D" id="3.10.20.280">
    <property type="entry name" value="RnfH-like"/>
    <property type="match status" value="1"/>
</dbReference>
<sequence length="111" mass="11962">MTEELIRIRVCGIDKDGAGREYSITVPSGSTAMEAALEGARKFGLQMPEEAALSLWGRRADPSAPLSDGDRVEITLPLTIDPNDARRLRAARAGHRAAFAQGRHGGKHRLA</sequence>
<name>A0A388SBG9_9BURK</name>
<gene>
    <name evidence="3" type="ORF">MESMUL_01240</name>
</gene>
<dbReference type="RefSeq" id="WP_160117848.1">
    <property type="nucleotide sequence ID" value="NZ_BHWA01000009.1"/>
</dbReference>
<dbReference type="InterPro" id="IPR037021">
    <property type="entry name" value="RnfH_sf"/>
</dbReference>
<accession>A0A401LLR4</accession>
<dbReference type="InterPro" id="IPR016155">
    <property type="entry name" value="Mopterin_synth/thiamin_S_b"/>
</dbReference>
<dbReference type="SUPFAM" id="SSF54285">
    <property type="entry name" value="MoaD/ThiS"/>
    <property type="match status" value="1"/>
</dbReference>
<keyword evidence="4" id="KW-1185">Reference proteome</keyword>
<protein>
    <submittedName>
        <fullName evidence="3">Uncharacterized protein</fullName>
    </submittedName>
</protein>
<evidence type="ECO:0000256" key="1">
    <source>
        <dbReference type="ARBA" id="ARBA00010645"/>
    </source>
</evidence>
<dbReference type="AlphaFoldDB" id="A0A388SBG9"/>
<evidence type="ECO:0000313" key="4">
    <source>
        <dbReference type="Proteomes" id="UP000266091"/>
    </source>
</evidence>
<evidence type="ECO:0000313" key="3">
    <source>
        <dbReference type="EMBL" id="GBO92770.1"/>
    </source>
</evidence>
<comment type="caution">
    <text evidence="3">The sequence shown here is derived from an EMBL/GenBank/DDBJ whole genome shotgun (WGS) entry which is preliminary data.</text>
</comment>
<evidence type="ECO:0000256" key="2">
    <source>
        <dbReference type="SAM" id="MobiDB-lite"/>
    </source>
</evidence>
<organism evidence="3 4">
    <name type="scientific">Mesosutterella multiformis</name>
    <dbReference type="NCBI Taxonomy" id="2259133"/>
    <lineage>
        <taxon>Bacteria</taxon>
        <taxon>Pseudomonadati</taxon>
        <taxon>Pseudomonadota</taxon>
        <taxon>Betaproteobacteria</taxon>
        <taxon>Burkholderiales</taxon>
        <taxon>Sutterellaceae</taxon>
        <taxon>Mesosutterella</taxon>
    </lineage>
</organism>
<accession>A0A388SBG9</accession>
<dbReference type="Pfam" id="PF03658">
    <property type="entry name" value="Ub-RnfH"/>
    <property type="match status" value="1"/>
</dbReference>
<proteinExistence type="inferred from homology"/>
<comment type="similarity">
    <text evidence="1">Belongs to the UPF0125 (RnfH) family.</text>
</comment>
<dbReference type="EMBL" id="BGZJ01000001">
    <property type="protein sequence ID" value="GBO92770.1"/>
    <property type="molecule type" value="Genomic_DNA"/>
</dbReference>